<proteinExistence type="predicted"/>
<dbReference type="Proteomes" id="UP000814140">
    <property type="component" value="Unassembled WGS sequence"/>
</dbReference>
<gene>
    <name evidence="1" type="ORF">BV25DRAFT_1995243</name>
</gene>
<reference evidence="1" key="1">
    <citation type="submission" date="2021-03" db="EMBL/GenBank/DDBJ databases">
        <authorList>
            <consortium name="DOE Joint Genome Institute"/>
            <person name="Ahrendt S."/>
            <person name="Looney B.P."/>
            <person name="Miyauchi S."/>
            <person name="Morin E."/>
            <person name="Drula E."/>
            <person name="Courty P.E."/>
            <person name="Chicoki N."/>
            <person name="Fauchery L."/>
            <person name="Kohler A."/>
            <person name="Kuo A."/>
            <person name="Labutti K."/>
            <person name="Pangilinan J."/>
            <person name="Lipzen A."/>
            <person name="Riley R."/>
            <person name="Andreopoulos W."/>
            <person name="He G."/>
            <person name="Johnson J."/>
            <person name="Barry K.W."/>
            <person name="Grigoriev I.V."/>
            <person name="Nagy L."/>
            <person name="Hibbett D."/>
            <person name="Henrissat B."/>
            <person name="Matheny P.B."/>
            <person name="Labbe J."/>
            <person name="Martin F."/>
        </authorList>
    </citation>
    <scope>NUCLEOTIDE SEQUENCE</scope>
    <source>
        <strain evidence="1">HHB10654</strain>
    </source>
</reference>
<keyword evidence="2" id="KW-1185">Reference proteome</keyword>
<evidence type="ECO:0000313" key="1">
    <source>
        <dbReference type="EMBL" id="KAI0057007.1"/>
    </source>
</evidence>
<evidence type="ECO:0000313" key="2">
    <source>
        <dbReference type="Proteomes" id="UP000814140"/>
    </source>
</evidence>
<reference evidence="1" key="2">
    <citation type="journal article" date="2022" name="New Phytol.">
        <title>Evolutionary transition to the ectomycorrhizal habit in the genomes of a hyperdiverse lineage of mushroom-forming fungi.</title>
        <authorList>
            <person name="Looney B."/>
            <person name="Miyauchi S."/>
            <person name="Morin E."/>
            <person name="Drula E."/>
            <person name="Courty P.E."/>
            <person name="Kohler A."/>
            <person name="Kuo A."/>
            <person name="LaButti K."/>
            <person name="Pangilinan J."/>
            <person name="Lipzen A."/>
            <person name="Riley R."/>
            <person name="Andreopoulos W."/>
            <person name="He G."/>
            <person name="Johnson J."/>
            <person name="Nolan M."/>
            <person name="Tritt A."/>
            <person name="Barry K.W."/>
            <person name="Grigoriev I.V."/>
            <person name="Nagy L.G."/>
            <person name="Hibbett D."/>
            <person name="Henrissat B."/>
            <person name="Matheny P.B."/>
            <person name="Labbe J."/>
            <person name="Martin F.M."/>
        </authorList>
    </citation>
    <scope>NUCLEOTIDE SEQUENCE</scope>
    <source>
        <strain evidence="1">HHB10654</strain>
    </source>
</reference>
<comment type="caution">
    <text evidence="1">The sequence shown here is derived from an EMBL/GenBank/DDBJ whole genome shotgun (WGS) entry which is preliminary data.</text>
</comment>
<organism evidence="1 2">
    <name type="scientific">Artomyces pyxidatus</name>
    <dbReference type="NCBI Taxonomy" id="48021"/>
    <lineage>
        <taxon>Eukaryota</taxon>
        <taxon>Fungi</taxon>
        <taxon>Dikarya</taxon>
        <taxon>Basidiomycota</taxon>
        <taxon>Agaricomycotina</taxon>
        <taxon>Agaricomycetes</taxon>
        <taxon>Russulales</taxon>
        <taxon>Auriscalpiaceae</taxon>
        <taxon>Artomyces</taxon>
    </lineage>
</organism>
<dbReference type="EMBL" id="MU277254">
    <property type="protein sequence ID" value="KAI0057007.1"/>
    <property type="molecule type" value="Genomic_DNA"/>
</dbReference>
<name>A0ACB8SLA6_9AGAM</name>
<sequence>MNSSTSLPLCQLDPSSAQSLQGFNGVSDASSVITVVSTMASVAYAVDRFYIQKGNFTCNTKLEAVRTSLTRTLDILRSLDHNDRQIILQHQTPGEHRSLQDIEATHAKHVKKMYGVEEDLKHCGWLQYGLWSKLAKQINRLAETSEALHLDTLKTTNLRLHAQSSFDYGEALSITFDFLPVA</sequence>
<accession>A0ACB8SLA6</accession>
<protein>
    <submittedName>
        <fullName evidence="1">Uncharacterized protein</fullName>
    </submittedName>
</protein>